<sequence>MPFGAAVSVLRSGFPSNDIEPSYLVANGEGFSVACERRMRARDVLCPLKLLFASVVGSMFTPFRLWGRHSVARCEMADAVPEVLPEAIRVALPLPVPCRPSSVCPPLKRAPKCDQPIFRAALSIFYSDFSLGDQLIA</sequence>
<evidence type="ECO:0000313" key="2">
    <source>
        <dbReference type="WBParaSite" id="L893_g6791.t1"/>
    </source>
</evidence>
<organism evidence="1 2">
    <name type="scientific">Steinernema glaseri</name>
    <dbReference type="NCBI Taxonomy" id="37863"/>
    <lineage>
        <taxon>Eukaryota</taxon>
        <taxon>Metazoa</taxon>
        <taxon>Ecdysozoa</taxon>
        <taxon>Nematoda</taxon>
        <taxon>Chromadorea</taxon>
        <taxon>Rhabditida</taxon>
        <taxon>Tylenchina</taxon>
        <taxon>Panagrolaimomorpha</taxon>
        <taxon>Strongyloidoidea</taxon>
        <taxon>Steinernematidae</taxon>
        <taxon>Steinernema</taxon>
    </lineage>
</organism>
<name>A0A1I8ALD3_9BILA</name>
<proteinExistence type="predicted"/>
<evidence type="ECO:0000313" key="1">
    <source>
        <dbReference type="Proteomes" id="UP000095287"/>
    </source>
</evidence>
<dbReference type="AlphaFoldDB" id="A0A1I8ALD3"/>
<protein>
    <submittedName>
        <fullName evidence="2">Uncharacterized protein</fullName>
    </submittedName>
</protein>
<keyword evidence="1" id="KW-1185">Reference proteome</keyword>
<dbReference type="WBParaSite" id="L893_g6791.t1">
    <property type="protein sequence ID" value="L893_g6791.t1"/>
    <property type="gene ID" value="L893_g6791"/>
</dbReference>
<reference evidence="2" key="1">
    <citation type="submission" date="2016-11" db="UniProtKB">
        <authorList>
            <consortium name="WormBaseParasite"/>
        </authorList>
    </citation>
    <scope>IDENTIFICATION</scope>
</reference>
<dbReference type="Proteomes" id="UP000095287">
    <property type="component" value="Unplaced"/>
</dbReference>
<accession>A0A1I8ALD3</accession>